<keyword evidence="2" id="KW-0472">Membrane</keyword>
<dbReference type="InterPro" id="IPR021215">
    <property type="entry name" value="DUF2752"/>
</dbReference>
<evidence type="ECO:0000313" key="3">
    <source>
        <dbReference type="EMBL" id="CAB4800949.1"/>
    </source>
</evidence>
<dbReference type="Pfam" id="PF10825">
    <property type="entry name" value="DUF2752"/>
    <property type="match status" value="1"/>
</dbReference>
<feature type="region of interest" description="Disordered" evidence="1">
    <location>
        <begin position="1"/>
        <end position="23"/>
    </location>
</feature>
<feature type="transmembrane region" description="Helical" evidence="2">
    <location>
        <begin position="93"/>
        <end position="112"/>
    </location>
</feature>
<keyword evidence="2" id="KW-1133">Transmembrane helix</keyword>
<feature type="transmembrane region" description="Helical" evidence="2">
    <location>
        <begin position="124"/>
        <end position="142"/>
    </location>
</feature>
<name>A0A6J6XWT3_9ZZZZ</name>
<dbReference type="AlphaFoldDB" id="A0A6J6XWT3"/>
<reference evidence="3" key="1">
    <citation type="submission" date="2020-05" db="EMBL/GenBank/DDBJ databases">
        <authorList>
            <person name="Chiriac C."/>
            <person name="Salcher M."/>
            <person name="Ghai R."/>
            <person name="Kavagutti S V."/>
        </authorList>
    </citation>
    <scope>NUCLEOTIDE SEQUENCE</scope>
</reference>
<accession>A0A6J6XWT3</accession>
<feature type="compositionally biased region" description="Polar residues" evidence="1">
    <location>
        <begin position="1"/>
        <end position="21"/>
    </location>
</feature>
<gene>
    <name evidence="3" type="ORF">UFOPK3010_00601</name>
</gene>
<organism evidence="3">
    <name type="scientific">freshwater metagenome</name>
    <dbReference type="NCBI Taxonomy" id="449393"/>
    <lineage>
        <taxon>unclassified sequences</taxon>
        <taxon>metagenomes</taxon>
        <taxon>ecological metagenomes</taxon>
    </lineage>
</organism>
<dbReference type="EMBL" id="CAFAAM010000061">
    <property type="protein sequence ID" value="CAB4800949.1"/>
    <property type="molecule type" value="Genomic_DNA"/>
</dbReference>
<sequence>MLTNPVDSPDEASSSVEANPTRTRRINPGMAIAGGIALAGCVAVGVIDPNKTHLFPACAFKATTGLDCPGCGMTRGLHALLNGDVVRAMNHNILLVIILATSAVWLSWNAIARRMGKRQLHFSFKRNTWIAIGLAVFAFWIVRNLPWAPFNWLGSGA</sequence>
<evidence type="ECO:0000256" key="1">
    <source>
        <dbReference type="SAM" id="MobiDB-lite"/>
    </source>
</evidence>
<keyword evidence="2" id="KW-0812">Transmembrane</keyword>
<protein>
    <submittedName>
        <fullName evidence="3">Unannotated protein</fullName>
    </submittedName>
</protein>
<evidence type="ECO:0000256" key="2">
    <source>
        <dbReference type="SAM" id="Phobius"/>
    </source>
</evidence>
<proteinExistence type="predicted"/>
<feature type="transmembrane region" description="Helical" evidence="2">
    <location>
        <begin position="29"/>
        <end position="47"/>
    </location>
</feature>